<feature type="non-terminal residue" evidence="2">
    <location>
        <position position="59"/>
    </location>
</feature>
<evidence type="ECO:0000313" key="3">
    <source>
        <dbReference type="Proteomes" id="UP000261325"/>
    </source>
</evidence>
<dbReference type="Gene3D" id="3.40.50.11610">
    <property type="entry name" value="Multifunctional 2-oxoglutarate metabolism enzyme, C-terminal domain"/>
    <property type="match status" value="1"/>
</dbReference>
<organism evidence="2 3">
    <name type="scientific">Marinobacter nauticus</name>
    <name type="common">Marinobacter hydrocarbonoclasticus</name>
    <name type="synonym">Marinobacter aquaeolei</name>
    <dbReference type="NCBI Taxonomy" id="2743"/>
    <lineage>
        <taxon>Bacteria</taxon>
        <taxon>Pseudomonadati</taxon>
        <taxon>Pseudomonadota</taxon>
        <taxon>Gammaproteobacteria</taxon>
        <taxon>Pseudomonadales</taxon>
        <taxon>Marinobacteraceae</taxon>
        <taxon>Marinobacter</taxon>
    </lineage>
</organism>
<dbReference type="Proteomes" id="UP000261325">
    <property type="component" value="Unassembled WGS sequence"/>
</dbReference>
<name>A0A3B8WLD5_MARNT</name>
<dbReference type="Pfam" id="PF16870">
    <property type="entry name" value="OxoGdeHyase_C"/>
    <property type="match status" value="1"/>
</dbReference>
<reference evidence="2 3" key="1">
    <citation type="journal article" date="2018" name="Nat. Biotechnol.">
        <title>A standardized bacterial taxonomy based on genome phylogeny substantially revises the tree of life.</title>
        <authorList>
            <person name="Parks D.H."/>
            <person name="Chuvochina M."/>
            <person name="Waite D.W."/>
            <person name="Rinke C."/>
            <person name="Skarshewski A."/>
            <person name="Chaumeil P.A."/>
            <person name="Hugenholtz P."/>
        </authorList>
    </citation>
    <scope>NUCLEOTIDE SEQUENCE [LARGE SCALE GENOMIC DNA]</scope>
    <source>
        <strain evidence="2">UBA9049</strain>
    </source>
</reference>
<dbReference type="EMBL" id="DLYI01000289">
    <property type="protein sequence ID" value="HAC30316.1"/>
    <property type="molecule type" value="Genomic_DNA"/>
</dbReference>
<feature type="non-terminal residue" evidence="2">
    <location>
        <position position="1"/>
    </location>
</feature>
<dbReference type="InterPro" id="IPR031717">
    <property type="entry name" value="ODO-1/KGD_C"/>
</dbReference>
<dbReference type="AlphaFoldDB" id="A0A3B8WLD5"/>
<feature type="domain" description="2-oxoglutarate dehydrogenase E1 component/KDG C-terminal" evidence="1">
    <location>
        <begin position="1"/>
        <end position="58"/>
    </location>
</feature>
<sequence length="59" mass="6741">PMNQGAWYCSQHHMRNALQRLNPKLYLQYAGREASAAPACGHMSVHIEEQKKLVNDAFE</sequence>
<evidence type="ECO:0000313" key="2">
    <source>
        <dbReference type="EMBL" id="HAC30316.1"/>
    </source>
</evidence>
<dbReference type="InterPro" id="IPR042179">
    <property type="entry name" value="KGD_C_sf"/>
</dbReference>
<evidence type="ECO:0000259" key="1">
    <source>
        <dbReference type="Pfam" id="PF16870"/>
    </source>
</evidence>
<protein>
    <recommendedName>
        <fullName evidence="1">2-oxoglutarate dehydrogenase E1 component/KDG C-terminal domain-containing protein</fullName>
    </recommendedName>
</protein>
<comment type="caution">
    <text evidence="2">The sequence shown here is derived from an EMBL/GenBank/DDBJ whole genome shotgun (WGS) entry which is preliminary data.</text>
</comment>
<gene>
    <name evidence="2" type="ORF">DCF82_21285</name>
</gene>
<proteinExistence type="predicted"/>
<accession>A0A3B8WLD5</accession>